<reference evidence="2" key="1">
    <citation type="submission" date="2020-04" db="EMBL/GenBank/DDBJ databases">
        <authorList>
            <person name="Alioto T."/>
            <person name="Alioto T."/>
            <person name="Gomez Garrido J."/>
        </authorList>
    </citation>
    <scope>NUCLEOTIDE SEQUENCE</scope>
    <source>
        <strain evidence="2">A484AB</strain>
    </source>
</reference>
<gene>
    <name evidence="2" type="ORF">PACLA_8A079594</name>
</gene>
<organism evidence="2 3">
    <name type="scientific">Paramuricea clavata</name>
    <name type="common">Red gorgonian</name>
    <name type="synonym">Violescent sea-whip</name>
    <dbReference type="NCBI Taxonomy" id="317549"/>
    <lineage>
        <taxon>Eukaryota</taxon>
        <taxon>Metazoa</taxon>
        <taxon>Cnidaria</taxon>
        <taxon>Anthozoa</taxon>
        <taxon>Octocorallia</taxon>
        <taxon>Malacalcyonacea</taxon>
        <taxon>Plexauridae</taxon>
        <taxon>Paramuricea</taxon>
    </lineage>
</organism>
<feature type="compositionally biased region" description="Polar residues" evidence="1">
    <location>
        <begin position="1"/>
        <end position="14"/>
    </location>
</feature>
<dbReference type="EMBL" id="CACRXK020005532">
    <property type="protein sequence ID" value="CAB4006535.1"/>
    <property type="molecule type" value="Genomic_DNA"/>
</dbReference>
<sequence>MVRPSETTRVSKAANQDVEKAKSVHAKTRRLEICRDEPTDGRVSREGRCERNGTKI</sequence>
<comment type="caution">
    <text evidence="2">The sequence shown here is derived from an EMBL/GenBank/DDBJ whole genome shotgun (WGS) entry which is preliminary data.</text>
</comment>
<name>A0A6S7HKR9_PARCT</name>
<accession>A0A6S7HKR9</accession>
<dbReference type="Proteomes" id="UP001152795">
    <property type="component" value="Unassembled WGS sequence"/>
</dbReference>
<evidence type="ECO:0000313" key="3">
    <source>
        <dbReference type="Proteomes" id="UP001152795"/>
    </source>
</evidence>
<protein>
    <submittedName>
        <fullName evidence="2">Uncharacterized protein</fullName>
    </submittedName>
</protein>
<proteinExistence type="predicted"/>
<evidence type="ECO:0000256" key="1">
    <source>
        <dbReference type="SAM" id="MobiDB-lite"/>
    </source>
</evidence>
<evidence type="ECO:0000313" key="2">
    <source>
        <dbReference type="EMBL" id="CAB4006535.1"/>
    </source>
</evidence>
<feature type="region of interest" description="Disordered" evidence="1">
    <location>
        <begin position="1"/>
        <end position="24"/>
    </location>
</feature>
<dbReference type="AlphaFoldDB" id="A0A6S7HKR9"/>
<keyword evidence="3" id="KW-1185">Reference proteome</keyword>